<reference evidence="1 2" key="1">
    <citation type="journal article" date="2017" name="Water Res.">
        <title>Discovery and metagenomic analysis of an anammox bacterial enrichment related to Candidatus "Brocadia caroliniensis" in a full-scale glycerol-fed nitritation-denitritation separate centrate treatment process.</title>
        <authorList>
            <person name="Park H."/>
            <person name="Brotto A.C."/>
            <person name="van Loosdrecht M.C."/>
            <person name="Chandran K."/>
        </authorList>
    </citation>
    <scope>NUCLEOTIDE SEQUENCE [LARGE SCALE GENOMIC DNA]</scope>
    <source>
        <strain evidence="1">26THWARD</strain>
    </source>
</reference>
<dbReference type="Proteomes" id="UP000189681">
    <property type="component" value="Unassembled WGS sequence"/>
</dbReference>
<proteinExistence type="predicted"/>
<evidence type="ECO:0000313" key="1">
    <source>
        <dbReference type="EMBL" id="OOP57057.1"/>
    </source>
</evidence>
<dbReference type="EMBL" id="AYTS01000046">
    <property type="protein sequence ID" value="OOP57057.1"/>
    <property type="molecule type" value="Genomic_DNA"/>
</dbReference>
<name>A0A1V4AVA9_9BACT</name>
<gene>
    <name evidence="1" type="ORF">AYP45_05590</name>
</gene>
<comment type="caution">
    <text evidence="1">The sequence shown here is derived from an EMBL/GenBank/DDBJ whole genome shotgun (WGS) entry which is preliminary data.</text>
</comment>
<dbReference type="AlphaFoldDB" id="A0A1V4AVA9"/>
<accession>A0A1V4AVA9</accession>
<protein>
    <submittedName>
        <fullName evidence="1">Uncharacterized protein</fullName>
    </submittedName>
</protein>
<organism evidence="1 2">
    <name type="scientific">Candidatus Brocadia carolinensis</name>
    <dbReference type="NCBI Taxonomy" id="1004156"/>
    <lineage>
        <taxon>Bacteria</taxon>
        <taxon>Pseudomonadati</taxon>
        <taxon>Planctomycetota</taxon>
        <taxon>Candidatus Brocadiia</taxon>
        <taxon>Candidatus Brocadiales</taxon>
        <taxon>Candidatus Brocadiaceae</taxon>
        <taxon>Candidatus Brocadia</taxon>
    </lineage>
</organism>
<evidence type="ECO:0000313" key="2">
    <source>
        <dbReference type="Proteomes" id="UP000189681"/>
    </source>
</evidence>
<sequence>MNIKKHPNHKLYIQALRRMSPEQRLLKAFELSQFSKDLFLHGLRKRFPDLSDDEIKKNLSGTTE</sequence>